<evidence type="ECO:0000313" key="1">
    <source>
        <dbReference type="Ensembl" id="ENSPTRP00000062566.1"/>
    </source>
</evidence>
<dbReference type="Bgee" id="ENSPTRG00000046497">
    <property type="expression patterns" value="Expressed in Brodmann (1909) area 10 and 5 other cell types or tissues"/>
</dbReference>
<dbReference type="AlphaFoldDB" id="A0A2I3RDU7"/>
<protein>
    <submittedName>
        <fullName evidence="1">Uncharacterized protein</fullName>
    </submittedName>
</protein>
<reference evidence="1" key="1">
    <citation type="submission" date="2025-05" db="UniProtKB">
        <authorList>
            <consortium name="Ensembl"/>
        </authorList>
    </citation>
    <scope>IDENTIFICATION</scope>
</reference>
<dbReference type="GeneTree" id="ENSGT00910000147359"/>
<accession>A0A2I3RDU7</accession>
<keyword evidence="2" id="KW-1185">Reference proteome</keyword>
<dbReference type="Ensembl" id="ENSPTRT00000104592.1">
    <property type="protein sequence ID" value="ENSPTRP00000062566.1"/>
    <property type="gene ID" value="ENSPTRG00000046497.1"/>
</dbReference>
<dbReference type="Ensembl" id="ENSPTRT00000078139.1">
    <property type="protein sequence ID" value="ENSPTRP00000077225.1"/>
    <property type="gene ID" value="ENSPTRG00000051695.1"/>
</dbReference>
<dbReference type="Proteomes" id="UP000002277">
    <property type="component" value="Unplaced"/>
</dbReference>
<proteinExistence type="predicted"/>
<evidence type="ECO:0000313" key="2">
    <source>
        <dbReference type="Proteomes" id="UP000002277"/>
    </source>
</evidence>
<name>A0A2I3RDU7_PANTR</name>
<sequence>MTSKRLRASTPGCVSKSCPWREVVGRRWGAALTLACPLQLSQQSHCPDFFLFLCCLPSPLLKAFAQAATFLHQGQLPNTGEALVPLQSSRQAVSVLGARSRSSLFCRVGLHRPAVPVPAGHRPGRRDLR</sequence>
<organism evidence="1 2">
    <name type="scientific">Pan troglodytes</name>
    <name type="common">Chimpanzee</name>
    <dbReference type="NCBI Taxonomy" id="9598"/>
    <lineage>
        <taxon>Eukaryota</taxon>
        <taxon>Metazoa</taxon>
        <taxon>Chordata</taxon>
        <taxon>Craniata</taxon>
        <taxon>Vertebrata</taxon>
        <taxon>Euteleostomi</taxon>
        <taxon>Mammalia</taxon>
        <taxon>Eutheria</taxon>
        <taxon>Euarchontoglires</taxon>
        <taxon>Primates</taxon>
        <taxon>Haplorrhini</taxon>
        <taxon>Catarrhini</taxon>
        <taxon>Hominidae</taxon>
        <taxon>Pan</taxon>
    </lineage>
</organism>